<gene>
    <name evidence="2" type="ORF">NTE_00551</name>
</gene>
<proteinExistence type="predicted"/>
<feature type="region of interest" description="Disordered" evidence="1">
    <location>
        <begin position="400"/>
        <end position="419"/>
    </location>
</feature>
<dbReference type="KEGG" id="nev:NTE_00551"/>
<feature type="region of interest" description="Disordered" evidence="1">
    <location>
        <begin position="231"/>
        <end position="251"/>
    </location>
</feature>
<accession>A0A075MPB0</accession>
<sequence>MRASSNVHVIVTVTFMVLILAGSLAHSLLPSLGVGAAEGAQSKVLIVNALSLPSNGSNKPISIPVEIWSGDHPPSVPPPPPNHGQENQQQALKKGNTPMAFVGKEGATYVVKVNDNQQFTFDHWKDGDTNSVKQVKLSKSLPVIELTAFFKKKTEPPSPSSTLVVNALTANGEPLHMSATIRSGKAVVKTGLLTPFTFHGTPGKTYTLTLDEKNNGKSAVAASSLSSFPILGNDDSGGNKKQPDQSKKGALPPLSVIFNHWNDTGNTNRVRSITMPANDGGVLKLVGIYNKGDRVTLEDLGVLQLVSHDLYNTIRDGPNPGSIEDERLNLSTLLDHGDDQIILGGEPRNSENIAIHTVAVNLGKMYLGLVGSGIDPADARNQTIQVYLAKLEKAYNHAFHEPLPAPAPNPHEEKPDSAENLTGDLSLRAVHSYVPGHIMVNGVDTPILDPSLRGKTLSAKDMQQLSKPLDGTFDPVFRNVTIFLPPPNPPPNLFTIDLFERDSSFAKQFGTDVSFEEFMGELKDGRFDKDEQVMNYLREDVAAGLLLSSSEEDNEEEVDD</sequence>
<feature type="region of interest" description="Disordered" evidence="1">
    <location>
        <begin position="64"/>
        <end position="93"/>
    </location>
</feature>
<dbReference type="AlphaFoldDB" id="A0A075MPB0"/>
<dbReference type="eggNOG" id="arCOG12810">
    <property type="taxonomic scope" value="Archaea"/>
</dbReference>
<evidence type="ECO:0000313" key="3">
    <source>
        <dbReference type="Proteomes" id="UP000028194"/>
    </source>
</evidence>
<dbReference type="HOGENOM" id="CLU_025660_0_0_2"/>
<feature type="compositionally biased region" description="Basic and acidic residues" evidence="1">
    <location>
        <begin position="237"/>
        <end position="247"/>
    </location>
</feature>
<dbReference type="Proteomes" id="UP000028194">
    <property type="component" value="Chromosome"/>
</dbReference>
<evidence type="ECO:0000256" key="1">
    <source>
        <dbReference type="SAM" id="MobiDB-lite"/>
    </source>
</evidence>
<organism evidence="2 3">
    <name type="scientific">Candidatus Nitrososphaera evergladensis SR1</name>
    <dbReference type="NCBI Taxonomy" id="1459636"/>
    <lineage>
        <taxon>Archaea</taxon>
        <taxon>Nitrososphaerota</taxon>
        <taxon>Nitrososphaeria</taxon>
        <taxon>Nitrososphaerales</taxon>
        <taxon>Nitrososphaeraceae</taxon>
        <taxon>Nitrososphaera</taxon>
    </lineage>
</organism>
<name>A0A075MPB0_9ARCH</name>
<keyword evidence="3" id="KW-1185">Reference proteome</keyword>
<dbReference type="EMBL" id="CP007174">
    <property type="protein sequence ID" value="AIF82632.1"/>
    <property type="molecule type" value="Genomic_DNA"/>
</dbReference>
<protein>
    <submittedName>
        <fullName evidence="2">Uncharacterized protein</fullName>
    </submittedName>
</protein>
<evidence type="ECO:0000313" key="2">
    <source>
        <dbReference type="EMBL" id="AIF82632.1"/>
    </source>
</evidence>
<reference evidence="2 3" key="1">
    <citation type="journal article" date="2014" name="PLoS ONE">
        <title>Genome Sequence of Candidatus Nitrososphaera evergladensis from Group I.1b Enriched from Everglades Soil Reveals Novel Genomic Features of the Ammonia-Oxidizing Archaea.</title>
        <authorList>
            <person name="Zhalnina K.V."/>
            <person name="Dias R."/>
            <person name="Leonard M.T."/>
            <person name="Dorr de Quadros P."/>
            <person name="Camargo F.A."/>
            <person name="Drew J.C."/>
            <person name="Farmerie W.G."/>
            <person name="Daroub S.H."/>
            <person name="Triplett E.W."/>
        </authorList>
    </citation>
    <scope>NUCLEOTIDE SEQUENCE [LARGE SCALE GENOMIC DNA]</scope>
    <source>
        <strain evidence="2 3">SR1</strain>
    </source>
</reference>